<dbReference type="SUPFAM" id="SSF160240">
    <property type="entry name" value="Cation efflux protein cytoplasmic domain-like"/>
    <property type="match status" value="1"/>
</dbReference>
<feature type="domain" description="Cation efflux protein cytoplasmic" evidence="9">
    <location>
        <begin position="216"/>
        <end position="292"/>
    </location>
</feature>
<dbReference type="RefSeq" id="WP_126143729.1">
    <property type="nucleotide sequence ID" value="NZ_RXHU01000078.1"/>
</dbReference>
<organism evidence="10 11">
    <name type="scientific">Paenibacillus whitsoniae</name>
    <dbReference type="NCBI Taxonomy" id="2496558"/>
    <lineage>
        <taxon>Bacteria</taxon>
        <taxon>Bacillati</taxon>
        <taxon>Bacillota</taxon>
        <taxon>Bacilli</taxon>
        <taxon>Bacillales</taxon>
        <taxon>Paenibacillaceae</taxon>
        <taxon>Paenibacillus</taxon>
    </lineage>
</organism>
<dbReference type="FunFam" id="1.20.1510.10:FF:000006">
    <property type="entry name" value="Divalent cation efflux transporter"/>
    <property type="match status" value="1"/>
</dbReference>
<dbReference type="GO" id="GO:0016020">
    <property type="term" value="C:membrane"/>
    <property type="evidence" value="ECO:0007669"/>
    <property type="project" value="UniProtKB-SubCell"/>
</dbReference>
<protein>
    <submittedName>
        <fullName evidence="10">Cation transporter</fullName>
    </submittedName>
</protein>
<evidence type="ECO:0000256" key="3">
    <source>
        <dbReference type="ARBA" id="ARBA00022448"/>
    </source>
</evidence>
<feature type="transmembrane region" description="Helical" evidence="7">
    <location>
        <begin position="179"/>
        <end position="200"/>
    </location>
</feature>
<dbReference type="Proteomes" id="UP000276128">
    <property type="component" value="Unassembled WGS sequence"/>
</dbReference>
<evidence type="ECO:0000256" key="4">
    <source>
        <dbReference type="ARBA" id="ARBA00022692"/>
    </source>
</evidence>
<dbReference type="GO" id="GO:0008324">
    <property type="term" value="F:monoatomic cation transmembrane transporter activity"/>
    <property type="evidence" value="ECO:0007669"/>
    <property type="project" value="InterPro"/>
</dbReference>
<keyword evidence="3" id="KW-0813">Transport</keyword>
<keyword evidence="6 7" id="KW-0472">Membrane</keyword>
<comment type="caution">
    <text evidence="10">The sequence shown here is derived from an EMBL/GenBank/DDBJ whole genome shotgun (WGS) entry which is preliminary data.</text>
</comment>
<name>A0A3S0C810_9BACL</name>
<comment type="similarity">
    <text evidence="2">Belongs to the cation diffusion facilitator (CDF) transporter (TC 2.A.4) family.</text>
</comment>
<feature type="domain" description="Cation efflux protein transmembrane" evidence="8">
    <location>
        <begin position="12"/>
        <end position="211"/>
    </location>
</feature>
<dbReference type="Pfam" id="PF01545">
    <property type="entry name" value="Cation_efflux"/>
    <property type="match status" value="1"/>
</dbReference>
<proteinExistence type="inferred from homology"/>
<dbReference type="InterPro" id="IPR050291">
    <property type="entry name" value="CDF_Transporter"/>
</dbReference>
<evidence type="ECO:0000313" key="11">
    <source>
        <dbReference type="Proteomes" id="UP000276128"/>
    </source>
</evidence>
<dbReference type="InterPro" id="IPR002524">
    <property type="entry name" value="Cation_efflux"/>
</dbReference>
<dbReference type="SUPFAM" id="SSF161111">
    <property type="entry name" value="Cation efflux protein transmembrane domain-like"/>
    <property type="match status" value="1"/>
</dbReference>
<evidence type="ECO:0000259" key="8">
    <source>
        <dbReference type="Pfam" id="PF01545"/>
    </source>
</evidence>
<dbReference type="InterPro" id="IPR036837">
    <property type="entry name" value="Cation_efflux_CTD_sf"/>
</dbReference>
<dbReference type="Gene3D" id="1.20.1510.10">
    <property type="entry name" value="Cation efflux protein transmembrane domain"/>
    <property type="match status" value="1"/>
</dbReference>
<keyword evidence="11" id="KW-1185">Reference proteome</keyword>
<gene>
    <name evidence="10" type="ORF">EJQ19_23735</name>
</gene>
<dbReference type="InterPro" id="IPR058533">
    <property type="entry name" value="Cation_efflux_TM"/>
</dbReference>
<sequence length="297" mass="32325">MSSSNTSSLWAIWLSLISNILLTIGKIGIGLIFHSEVLLADGVHNAGDIIASVAALSAMRISKLPADEDHPYGHGKAEVLGSGFVAFILVLAALYIGYHAATAFFHEPDAPSLIAFIAAAISMAWKYGLYVYTIRIGKMTNRKGLIATAQDHLADVYASFAAVVGIGLAFVGSHYDIRWLAYGDAAGGVVVSLLVLRLGIEMAKESFDILMEKTVDHDKLEQITELILACPDVRRIDRVRAREHGHYILVDARISVSGELTIQQGHDISRIIKKSIMVAHPDVDEVLIHLNPWYADE</sequence>
<dbReference type="EMBL" id="RXHU01000078">
    <property type="protein sequence ID" value="RTE05746.1"/>
    <property type="molecule type" value="Genomic_DNA"/>
</dbReference>
<dbReference type="NCBIfam" id="TIGR01297">
    <property type="entry name" value="CDF"/>
    <property type="match status" value="1"/>
</dbReference>
<dbReference type="Pfam" id="PF16916">
    <property type="entry name" value="ZT_dimer"/>
    <property type="match status" value="1"/>
</dbReference>
<dbReference type="PANTHER" id="PTHR43840:SF15">
    <property type="entry name" value="MITOCHONDRIAL METAL TRANSPORTER 1-RELATED"/>
    <property type="match status" value="1"/>
</dbReference>
<dbReference type="InterPro" id="IPR027469">
    <property type="entry name" value="Cation_efflux_TMD_sf"/>
</dbReference>
<evidence type="ECO:0000256" key="7">
    <source>
        <dbReference type="SAM" id="Phobius"/>
    </source>
</evidence>
<evidence type="ECO:0000313" key="10">
    <source>
        <dbReference type="EMBL" id="RTE05746.1"/>
    </source>
</evidence>
<feature type="transmembrane region" description="Helical" evidence="7">
    <location>
        <begin position="79"/>
        <end position="101"/>
    </location>
</feature>
<dbReference type="Gene3D" id="3.30.70.1350">
    <property type="entry name" value="Cation efflux protein, cytoplasmic domain"/>
    <property type="match status" value="1"/>
</dbReference>
<accession>A0A3S0C810</accession>
<keyword evidence="5 7" id="KW-1133">Transmembrane helix</keyword>
<evidence type="ECO:0000256" key="2">
    <source>
        <dbReference type="ARBA" id="ARBA00008114"/>
    </source>
</evidence>
<comment type="subcellular location">
    <subcellularLocation>
        <location evidence="1">Membrane</location>
        <topology evidence="1">Multi-pass membrane protein</topology>
    </subcellularLocation>
</comment>
<evidence type="ECO:0000256" key="5">
    <source>
        <dbReference type="ARBA" id="ARBA00022989"/>
    </source>
</evidence>
<evidence type="ECO:0000256" key="1">
    <source>
        <dbReference type="ARBA" id="ARBA00004141"/>
    </source>
</evidence>
<reference evidence="10 11" key="1">
    <citation type="submission" date="2018-12" db="EMBL/GenBank/DDBJ databases">
        <title>Bacillus ochoae sp. nov., Paenibacillus whitsoniae sp. nov., Paenibacillus spiritus sp. nov. Isolated from the Mars Exploration Rover during spacecraft assembly.</title>
        <authorList>
            <person name="Seuylemezian A."/>
            <person name="Vaishampayan P."/>
        </authorList>
    </citation>
    <scope>NUCLEOTIDE SEQUENCE [LARGE SCALE GENOMIC DNA]</scope>
    <source>
        <strain evidence="10 11">MER 54</strain>
    </source>
</reference>
<dbReference type="OrthoDB" id="9806522at2"/>
<dbReference type="AlphaFoldDB" id="A0A3S0C810"/>
<feature type="transmembrane region" description="Helical" evidence="7">
    <location>
        <begin position="113"/>
        <end position="132"/>
    </location>
</feature>
<evidence type="ECO:0000256" key="6">
    <source>
        <dbReference type="ARBA" id="ARBA00023136"/>
    </source>
</evidence>
<dbReference type="PANTHER" id="PTHR43840">
    <property type="entry name" value="MITOCHONDRIAL METAL TRANSPORTER 1-RELATED"/>
    <property type="match status" value="1"/>
</dbReference>
<evidence type="ECO:0000259" key="9">
    <source>
        <dbReference type="Pfam" id="PF16916"/>
    </source>
</evidence>
<feature type="transmembrane region" description="Helical" evidence="7">
    <location>
        <begin position="153"/>
        <end position="173"/>
    </location>
</feature>
<feature type="transmembrane region" description="Helical" evidence="7">
    <location>
        <begin position="12"/>
        <end position="33"/>
    </location>
</feature>
<keyword evidence="4 7" id="KW-0812">Transmembrane</keyword>
<dbReference type="InterPro" id="IPR027470">
    <property type="entry name" value="Cation_efflux_CTD"/>
</dbReference>